<dbReference type="EMBL" id="GBEZ01013901">
    <property type="protein sequence ID" value="JAC72129.1"/>
    <property type="molecule type" value="Transcribed_RNA"/>
</dbReference>
<protein>
    <recommendedName>
        <fullName evidence="2">Exostosin GT47 domain-containing protein</fullName>
    </recommendedName>
</protein>
<name>A0A061RN34_9CHLO</name>
<evidence type="ECO:0008006" key="2">
    <source>
        <dbReference type="Google" id="ProtNLM"/>
    </source>
</evidence>
<reference evidence="1" key="1">
    <citation type="submission" date="2014-05" db="EMBL/GenBank/DDBJ databases">
        <title>The transcriptome of the halophilic microalga Tetraselmis sp. GSL018 isolated from the Great Salt Lake, Utah.</title>
        <authorList>
            <person name="Jinkerson R.E."/>
            <person name="D'Adamo S."/>
            <person name="Posewitz M.C."/>
        </authorList>
    </citation>
    <scope>NUCLEOTIDE SEQUENCE</scope>
    <source>
        <strain evidence="1">GSL018</strain>
    </source>
</reference>
<proteinExistence type="predicted"/>
<dbReference type="InterPro" id="IPR004263">
    <property type="entry name" value="Exostosin"/>
</dbReference>
<evidence type="ECO:0000313" key="1">
    <source>
        <dbReference type="EMBL" id="JAC72129.1"/>
    </source>
</evidence>
<dbReference type="GO" id="GO:0016757">
    <property type="term" value="F:glycosyltransferase activity"/>
    <property type="evidence" value="ECO:0007669"/>
    <property type="project" value="InterPro"/>
</dbReference>
<dbReference type="AlphaFoldDB" id="A0A061RN34"/>
<gene>
    <name evidence="1" type="ORF">TSPGSL018_417</name>
</gene>
<sequence length="380" mass="43002">MNPDEANLFVVPAPFTLSYNGFCGSHTQNIETLAEFIESSKYFQRREGRDHLILATNAQAKLNWQLYHRKDSKFPTVTRNFIFGTLIAPDGLSHGLMRDRPPRGKGPRCSIKVPVSSSHGFGRCKIEGGQLLCPRAGTELSFDSYVNDRNTTLFFMGHTQRDSWTTFRQGWADKIHRSTRELIVTSRIEMVFKRSVLIGTQQARKDKSKNLLKQCKGKQLAGCAIYGGRRGLFSKLLMDSWFSIHAPGDDSASARVWDAFAVGTPQLIIADRYFKDVAPFKCKVPWHRVAVFINERLTRKNPKKIITAALKRIIGDHTNRTLWKLLWESQAHAADDVLWHTPESRVANNIIEDAARYCLDAGDIHINSVARTGSDPYIVP</sequence>
<accession>A0A061RN34</accession>
<organism evidence="1">
    <name type="scientific">Tetraselmis sp. GSL018</name>
    <dbReference type="NCBI Taxonomy" id="582737"/>
    <lineage>
        <taxon>Eukaryota</taxon>
        <taxon>Viridiplantae</taxon>
        <taxon>Chlorophyta</taxon>
        <taxon>core chlorophytes</taxon>
        <taxon>Chlorodendrophyceae</taxon>
        <taxon>Chlorodendrales</taxon>
        <taxon>Chlorodendraceae</taxon>
        <taxon>Tetraselmis</taxon>
    </lineage>
</organism>
<dbReference type="PANTHER" id="PTHR11062">
    <property type="entry name" value="EXOSTOSIN HEPARAN SULFATE GLYCOSYLTRANSFERASE -RELATED"/>
    <property type="match status" value="1"/>
</dbReference>